<evidence type="ECO:0000256" key="15">
    <source>
        <dbReference type="RuleBase" id="RU000485"/>
    </source>
</evidence>
<dbReference type="EMBL" id="BLTE01000009">
    <property type="protein sequence ID" value="GFK94386.1"/>
    <property type="molecule type" value="Genomic_DNA"/>
</dbReference>
<feature type="active site" description="Proton donor" evidence="12">
    <location>
        <position position="193"/>
    </location>
</feature>
<feature type="binding site" evidence="14">
    <location>
        <begin position="33"/>
        <end position="35"/>
    </location>
    <ligand>
        <name>NADP(+)</name>
        <dbReference type="ChEBI" id="CHEBI:58349"/>
    </ligand>
</feature>
<feature type="domain" description="6-phosphogluconate dehydrogenase C-terminal" evidence="16">
    <location>
        <begin position="182"/>
        <end position="470"/>
    </location>
</feature>
<dbReference type="GO" id="GO:0004616">
    <property type="term" value="F:phosphogluconate dehydrogenase (decarboxylating) activity"/>
    <property type="evidence" value="ECO:0007669"/>
    <property type="project" value="UniProtKB-EC"/>
</dbReference>
<dbReference type="PROSITE" id="PS00461">
    <property type="entry name" value="6PGD"/>
    <property type="match status" value="1"/>
</dbReference>
<feature type="binding site" description="in other chain" evidence="13">
    <location>
        <position position="291"/>
    </location>
    <ligand>
        <name>substrate</name>
        <note>ligand shared between dimeric partners</note>
    </ligand>
</feature>
<dbReference type="NCBIfam" id="TIGR00873">
    <property type="entry name" value="gnd"/>
    <property type="match status" value="1"/>
</dbReference>
<evidence type="ECO:0000256" key="11">
    <source>
        <dbReference type="PIRNR" id="PIRNR000109"/>
    </source>
</evidence>
<dbReference type="FunFam" id="1.20.5.320:FF:000001">
    <property type="entry name" value="6-phosphogluconate dehydrogenase, decarboxylating"/>
    <property type="match status" value="1"/>
</dbReference>
<feature type="binding site" description="in other chain" evidence="13">
    <location>
        <begin position="189"/>
        <end position="190"/>
    </location>
    <ligand>
        <name>substrate</name>
        <note>ligand shared between dimeric partners</note>
    </ligand>
</feature>
<organism evidence="17 18">
    <name type="scientific">Fundidesulfovibrio magnetotacticus</name>
    <dbReference type="NCBI Taxonomy" id="2730080"/>
    <lineage>
        <taxon>Bacteria</taxon>
        <taxon>Pseudomonadati</taxon>
        <taxon>Thermodesulfobacteriota</taxon>
        <taxon>Desulfovibrionia</taxon>
        <taxon>Desulfovibrionales</taxon>
        <taxon>Desulfovibrionaceae</taxon>
        <taxon>Fundidesulfovibrio</taxon>
    </lineage>
</organism>
<comment type="catalytic activity">
    <reaction evidence="10 11 15">
        <text>6-phospho-D-gluconate + NADP(+) = D-ribulose 5-phosphate + CO2 + NADPH</text>
        <dbReference type="Rhea" id="RHEA:10116"/>
        <dbReference type="ChEBI" id="CHEBI:16526"/>
        <dbReference type="ChEBI" id="CHEBI:57783"/>
        <dbReference type="ChEBI" id="CHEBI:58121"/>
        <dbReference type="ChEBI" id="CHEBI:58349"/>
        <dbReference type="ChEBI" id="CHEBI:58759"/>
        <dbReference type="EC" id="1.1.1.44"/>
    </reaction>
</comment>
<reference evidence="17 18" key="1">
    <citation type="submission" date="2020-04" db="EMBL/GenBank/DDBJ databases">
        <authorList>
            <consortium name="Desulfovibrio sp. FSS-1 genome sequencing consortium"/>
            <person name="Shimoshige H."/>
            <person name="Kobayashi H."/>
            <person name="Maekawa T."/>
        </authorList>
    </citation>
    <scope>NUCLEOTIDE SEQUENCE [LARGE SCALE GENOMIC DNA]</scope>
    <source>
        <strain evidence="17 18">SIID29052-01</strain>
    </source>
</reference>
<evidence type="ECO:0000256" key="7">
    <source>
        <dbReference type="ARBA" id="ARBA00023002"/>
    </source>
</evidence>
<dbReference type="RefSeq" id="WP_173084406.1">
    <property type="nucleotide sequence ID" value="NZ_BLTE01000009.1"/>
</dbReference>
<feature type="binding site" evidence="13">
    <location>
        <position position="455"/>
    </location>
    <ligand>
        <name>substrate</name>
        <note>ligand shared between dimeric partners</note>
    </ligand>
</feature>
<dbReference type="FunFam" id="1.10.1040.10:FF:000002">
    <property type="entry name" value="6-phosphogluconate dehydrogenase, decarboxylating"/>
    <property type="match status" value="1"/>
</dbReference>
<dbReference type="Pfam" id="PF00393">
    <property type="entry name" value="6PGD"/>
    <property type="match status" value="1"/>
</dbReference>
<comment type="similarity">
    <text evidence="3 11 15">Belongs to the 6-phosphogluconate dehydrogenase family.</text>
</comment>
<feature type="binding site" description="in other chain" evidence="13">
    <location>
        <position position="103"/>
    </location>
    <ligand>
        <name>substrate</name>
        <note>ligand shared between dimeric partners</note>
    </ligand>
</feature>
<dbReference type="Gene3D" id="3.40.50.720">
    <property type="entry name" value="NAD(P)-binding Rossmann-like Domain"/>
    <property type="match status" value="1"/>
</dbReference>
<dbReference type="InterPro" id="IPR006183">
    <property type="entry name" value="Pgluconate_DH"/>
</dbReference>
<evidence type="ECO:0000256" key="13">
    <source>
        <dbReference type="PIRSR" id="PIRSR000109-2"/>
    </source>
</evidence>
<dbReference type="InterPro" id="IPR006113">
    <property type="entry name" value="6PGDH_Gnd/GntZ"/>
</dbReference>
<feature type="binding site" evidence="14">
    <location>
        <begin position="75"/>
        <end position="77"/>
    </location>
    <ligand>
        <name>NADP(+)</name>
        <dbReference type="ChEBI" id="CHEBI:58349"/>
    </ligand>
</feature>
<sequence>MSTCDIALVGLAVMGQNLALNMASRGFSAAVFNRTESTTREFMDRAGNKAGLKAAFSPAEAVGMLSSPRKIFLMVKAGSPVDQVIDEFVPLLSPGDILVDGGNSHFPDTVRRTRELAAKGIRYLGVGVSGGEEGALHGPSIMPGGEPEAWPFMEPILTAISAKAGPGGDEPCVAWMGNGGAGHYVKMVHNGIEYGDMQLIAEVYDILGRAGGLDAAAQARVFSEWNKGPLASYLVEITAQALSRIDEETSKPLVDVILDAAGQKGTGRWTAESALELGIPIPTLTSAVEARGLSSLKEQRVRASRILQGGCEPPAVNVADLVRDAEQALYAAKVCSYAQGFALLAEADKVYGFGLDLGQAAKVWRAGCIIRADFLDDVTAAFKADPALENLLEAPVFTNEVGRRLPALRRLAGVAIASGIPAPALCASLAYYDGFRSEHLPANLIQAQRDLFGAHTFKRLDKEGVFHAQW</sequence>
<evidence type="ECO:0000256" key="6">
    <source>
        <dbReference type="ARBA" id="ARBA00018193"/>
    </source>
</evidence>
<evidence type="ECO:0000256" key="4">
    <source>
        <dbReference type="ARBA" id="ARBA00011738"/>
    </source>
</evidence>
<evidence type="ECO:0000256" key="8">
    <source>
        <dbReference type="ARBA" id="ARBA00023064"/>
    </source>
</evidence>
<feature type="binding site" description="in other chain" evidence="13">
    <location>
        <position position="264"/>
    </location>
    <ligand>
        <name>substrate</name>
        <note>ligand shared between dimeric partners</note>
    </ligand>
</feature>
<evidence type="ECO:0000256" key="14">
    <source>
        <dbReference type="PIRSR" id="PIRSR000109-3"/>
    </source>
</evidence>
<comment type="caution">
    <text evidence="17">The sequence shown here is derived from an EMBL/GenBank/DDBJ whole genome shotgun (WGS) entry which is preliminary data.</text>
</comment>
<dbReference type="PIRSF" id="PIRSF000109">
    <property type="entry name" value="6PGD"/>
    <property type="match status" value="1"/>
</dbReference>
<comment type="function">
    <text evidence="1 11">Catalyzes the oxidative decarboxylation of 6-phosphogluconate to ribulose 5-phosphate and CO(2), with concomitant reduction of NADP to NADPH.</text>
</comment>
<dbReference type="InterPro" id="IPR036291">
    <property type="entry name" value="NAD(P)-bd_dom_sf"/>
</dbReference>
<keyword evidence="7 11" id="KW-0560">Oxidoreductase</keyword>
<keyword evidence="11 15" id="KW-0521">NADP</keyword>
<dbReference type="GO" id="GO:0019521">
    <property type="term" value="P:D-gluconate metabolic process"/>
    <property type="evidence" value="ECO:0007669"/>
    <property type="project" value="UniProtKB-KW"/>
</dbReference>
<evidence type="ECO:0000256" key="5">
    <source>
        <dbReference type="ARBA" id="ARBA00013011"/>
    </source>
</evidence>
<dbReference type="InterPro" id="IPR008927">
    <property type="entry name" value="6-PGluconate_DH-like_C_sf"/>
</dbReference>
<accession>A0A6V8LX58</accession>
<dbReference type="Gene3D" id="1.20.5.320">
    <property type="entry name" value="6-Phosphogluconate Dehydrogenase, domain 3"/>
    <property type="match status" value="1"/>
</dbReference>
<feature type="binding site" evidence="13">
    <location>
        <position position="449"/>
    </location>
    <ligand>
        <name>substrate</name>
        <note>ligand shared between dimeric partners</note>
    </ligand>
</feature>
<dbReference type="PRINTS" id="PR00076">
    <property type="entry name" value="6PGDHDRGNASE"/>
</dbReference>
<dbReference type="GO" id="GO:0006098">
    <property type="term" value="P:pentose-phosphate shunt"/>
    <property type="evidence" value="ECO:0007669"/>
    <property type="project" value="UniProtKB-UniPathway"/>
</dbReference>
<dbReference type="GO" id="GO:0050661">
    <property type="term" value="F:NADP binding"/>
    <property type="evidence" value="ECO:0007669"/>
    <property type="project" value="InterPro"/>
</dbReference>
<gene>
    <name evidence="17" type="primary">gndA</name>
    <name evidence="17" type="ORF">NNJEOMEG_02230</name>
</gene>
<dbReference type="EC" id="1.1.1.44" evidence="5 11"/>
<dbReference type="Gene3D" id="1.10.1040.10">
    <property type="entry name" value="N-(1-d-carboxylethyl)-l-norvaline Dehydrogenase, domain 2"/>
    <property type="match status" value="1"/>
</dbReference>
<keyword evidence="9 11" id="KW-0570">Pentose shunt</keyword>
<evidence type="ECO:0000256" key="9">
    <source>
        <dbReference type="ARBA" id="ARBA00023126"/>
    </source>
</evidence>
<evidence type="ECO:0000259" key="16">
    <source>
        <dbReference type="SMART" id="SM01350"/>
    </source>
</evidence>
<comment type="subunit">
    <text evidence="4 11">Homodimer.</text>
</comment>
<dbReference type="FunFam" id="3.40.50.720:FF:000007">
    <property type="entry name" value="6-phosphogluconate dehydrogenase, decarboxylating"/>
    <property type="match status" value="1"/>
</dbReference>
<feature type="active site" description="Proton acceptor" evidence="12">
    <location>
        <position position="186"/>
    </location>
</feature>
<dbReference type="SUPFAM" id="SSF48179">
    <property type="entry name" value="6-phosphogluconate dehydrogenase C-terminal domain-like"/>
    <property type="match status" value="1"/>
</dbReference>
<feature type="binding site" evidence="14">
    <location>
        <position position="103"/>
    </location>
    <ligand>
        <name>NADP(+)</name>
        <dbReference type="ChEBI" id="CHEBI:58349"/>
    </ligand>
</feature>
<evidence type="ECO:0000313" key="18">
    <source>
        <dbReference type="Proteomes" id="UP000494245"/>
    </source>
</evidence>
<reference evidence="17 18" key="2">
    <citation type="submission" date="2020-05" db="EMBL/GenBank/DDBJ databases">
        <title>Draft genome sequence of Desulfovibrio sp. strainFSS-1.</title>
        <authorList>
            <person name="Shimoshige H."/>
            <person name="Kobayashi H."/>
            <person name="Maekawa T."/>
        </authorList>
    </citation>
    <scope>NUCLEOTIDE SEQUENCE [LARGE SCALE GENOMIC DNA]</scope>
    <source>
        <strain evidence="17 18">SIID29052-01</strain>
    </source>
</reference>
<dbReference type="AlphaFoldDB" id="A0A6V8LX58"/>
<dbReference type="SMART" id="SM01350">
    <property type="entry name" value="6PGD"/>
    <property type="match status" value="1"/>
</dbReference>
<dbReference type="SUPFAM" id="SSF51735">
    <property type="entry name" value="NAD(P)-binding Rossmann-fold domains"/>
    <property type="match status" value="1"/>
</dbReference>
<feature type="binding site" evidence="14">
    <location>
        <begin position="10"/>
        <end position="15"/>
    </location>
    <ligand>
        <name>NADP(+)</name>
        <dbReference type="ChEBI" id="CHEBI:58349"/>
    </ligand>
</feature>
<keyword evidence="18" id="KW-1185">Reference proteome</keyword>
<evidence type="ECO:0000256" key="3">
    <source>
        <dbReference type="ARBA" id="ARBA00008419"/>
    </source>
</evidence>
<dbReference type="PANTHER" id="PTHR11811">
    <property type="entry name" value="6-PHOSPHOGLUCONATE DEHYDROGENASE"/>
    <property type="match status" value="1"/>
</dbReference>
<evidence type="ECO:0000256" key="2">
    <source>
        <dbReference type="ARBA" id="ARBA00004874"/>
    </source>
</evidence>
<comment type="pathway">
    <text evidence="2 11 15">Carbohydrate degradation; pentose phosphate pathway; D-ribulose 5-phosphate from D-glucose 6-phosphate (oxidative stage): step 3/3.</text>
</comment>
<evidence type="ECO:0000256" key="10">
    <source>
        <dbReference type="ARBA" id="ARBA00048640"/>
    </source>
</evidence>
<keyword evidence="8 15" id="KW-0311">Gluconate utilization</keyword>
<dbReference type="Proteomes" id="UP000494245">
    <property type="component" value="Unassembled WGS sequence"/>
</dbReference>
<protein>
    <recommendedName>
        <fullName evidence="6 11">6-phosphogluconate dehydrogenase, decarboxylating</fullName>
        <ecNumber evidence="5 11">1.1.1.44</ecNumber>
    </recommendedName>
</protein>
<name>A0A6V8LX58_9BACT</name>
<evidence type="ECO:0000256" key="1">
    <source>
        <dbReference type="ARBA" id="ARBA00002526"/>
    </source>
</evidence>
<dbReference type="InterPro" id="IPR013328">
    <property type="entry name" value="6PGD_dom2"/>
</dbReference>
<dbReference type="Pfam" id="PF03446">
    <property type="entry name" value="NAD_binding_2"/>
    <property type="match status" value="1"/>
</dbReference>
<evidence type="ECO:0000313" key="17">
    <source>
        <dbReference type="EMBL" id="GFK94386.1"/>
    </source>
</evidence>
<feature type="binding site" description="in other chain" evidence="13">
    <location>
        <position position="194"/>
    </location>
    <ligand>
        <name>substrate</name>
        <note>ligand shared between dimeric partners</note>
    </ligand>
</feature>
<dbReference type="InterPro" id="IPR006114">
    <property type="entry name" value="6PGDH_C"/>
</dbReference>
<feature type="binding site" description="in other chain" evidence="13">
    <location>
        <begin position="129"/>
        <end position="131"/>
    </location>
    <ligand>
        <name>substrate</name>
        <note>ligand shared between dimeric partners</note>
    </ligand>
</feature>
<proteinExistence type="inferred from homology"/>
<dbReference type="UniPathway" id="UPA00115">
    <property type="reaction ID" value="UER00410"/>
</dbReference>
<dbReference type="NCBIfam" id="NF006765">
    <property type="entry name" value="PRK09287.1"/>
    <property type="match status" value="1"/>
</dbReference>
<evidence type="ECO:0000256" key="12">
    <source>
        <dbReference type="PIRSR" id="PIRSR000109-1"/>
    </source>
</evidence>
<dbReference type="InterPro" id="IPR006184">
    <property type="entry name" value="6PGdom_BS"/>
</dbReference>
<dbReference type="InterPro" id="IPR006115">
    <property type="entry name" value="6PGDH_NADP-bd"/>
</dbReference>